<dbReference type="Proteomes" id="UP000002931">
    <property type="component" value="Unassembled WGS sequence"/>
</dbReference>
<organism evidence="2 3">
    <name type="scientific">Maritimibacter alkaliphilus HTCC2654</name>
    <dbReference type="NCBI Taxonomy" id="314271"/>
    <lineage>
        <taxon>Bacteria</taxon>
        <taxon>Pseudomonadati</taxon>
        <taxon>Pseudomonadota</taxon>
        <taxon>Alphaproteobacteria</taxon>
        <taxon>Rhodobacterales</taxon>
        <taxon>Roseobacteraceae</taxon>
        <taxon>Maritimibacter</taxon>
    </lineage>
</organism>
<dbReference type="AlphaFoldDB" id="A3VF30"/>
<sequence length="304" mass="32886">MEPVKSYLGWNLDFTEPKGEPALCAPDSISWTVYKNPISLAIGGVAAVLLEFADARIRSGVWDHSVYPTDPLGRSRRTGLAAMVGIYGPESAARRVIKGVNNMHARVSGKTPAGEAYAATDVELLDWVSATAAYGFMMAYDRYVTPLSYGEKCQFYVESVPVVTLYGVKSPIRRPEDFAAMCQSLLPRFEPHQINRDFLEIIKSGKAARGVPKGLYVAIANAAVGLLPGEVRQRLELGAEFDLTLPQRLSLRLAAKLANTVPARNSPAVGAARRVGLPDNFAWKSPAAKARILADRGQAPVSAE</sequence>
<gene>
    <name evidence="2" type="ORF">RB2654_10623</name>
</gene>
<protein>
    <recommendedName>
        <fullName evidence="1">ER-bound oxygenase mpaB/mpaB'/Rubber oxygenase catalytic domain-containing protein</fullName>
    </recommendedName>
</protein>
<feature type="domain" description="ER-bound oxygenase mpaB/mpaB'/Rubber oxygenase catalytic" evidence="1">
    <location>
        <begin position="31"/>
        <end position="258"/>
    </location>
</feature>
<accession>A3VF30</accession>
<reference evidence="2 3" key="1">
    <citation type="journal article" date="2010" name="J. Bacteriol.">
        <title>Genome sequences of Pelagibaca bermudensis HTCC2601T and Maritimibacter alkaliphilus HTCC2654T, the type strains of two marine Roseobacter genera.</title>
        <authorList>
            <person name="Thrash J.C."/>
            <person name="Cho J.C."/>
            <person name="Ferriera S."/>
            <person name="Johnson J."/>
            <person name="Vergin K.L."/>
            <person name="Giovannoni S.J."/>
        </authorList>
    </citation>
    <scope>NUCLEOTIDE SEQUENCE [LARGE SCALE GENOMIC DNA]</scope>
    <source>
        <strain evidence="2 3">HTCC2654</strain>
    </source>
</reference>
<dbReference type="InterPro" id="IPR018713">
    <property type="entry name" value="MPAB/Lcp_cat_dom"/>
</dbReference>
<dbReference type="STRING" id="314271.RB2654_10623"/>
<dbReference type="EMBL" id="AAMT01000006">
    <property type="protein sequence ID" value="EAQ12945.1"/>
    <property type="molecule type" value="Genomic_DNA"/>
</dbReference>
<dbReference type="RefSeq" id="WP_008331342.1">
    <property type="nucleotide sequence ID" value="NZ_CH902578.1"/>
</dbReference>
<dbReference type="Pfam" id="PF09995">
    <property type="entry name" value="MPAB_Lcp_cat"/>
    <property type="match status" value="1"/>
</dbReference>
<dbReference type="OrthoDB" id="108890at2"/>
<evidence type="ECO:0000259" key="1">
    <source>
        <dbReference type="Pfam" id="PF09995"/>
    </source>
</evidence>
<name>A3VF30_9RHOB</name>
<evidence type="ECO:0000313" key="2">
    <source>
        <dbReference type="EMBL" id="EAQ12945.1"/>
    </source>
</evidence>
<dbReference type="PANTHER" id="PTHR36151">
    <property type="entry name" value="BLR2777 PROTEIN"/>
    <property type="match status" value="1"/>
</dbReference>
<dbReference type="eggNOG" id="COG3662">
    <property type="taxonomic scope" value="Bacteria"/>
</dbReference>
<dbReference type="HOGENOM" id="CLU_059206_0_1_5"/>
<keyword evidence="3" id="KW-1185">Reference proteome</keyword>
<comment type="caution">
    <text evidence="2">The sequence shown here is derived from an EMBL/GenBank/DDBJ whole genome shotgun (WGS) entry which is preliminary data.</text>
</comment>
<proteinExistence type="predicted"/>
<dbReference type="GO" id="GO:0016491">
    <property type="term" value="F:oxidoreductase activity"/>
    <property type="evidence" value="ECO:0007669"/>
    <property type="project" value="InterPro"/>
</dbReference>
<dbReference type="PANTHER" id="PTHR36151:SF3">
    <property type="entry name" value="ER-BOUND OXYGENASE MPAB_MPAB'_RUBBER OXYGENASE CATALYTIC DOMAIN-CONTAINING PROTEIN"/>
    <property type="match status" value="1"/>
</dbReference>
<evidence type="ECO:0000313" key="3">
    <source>
        <dbReference type="Proteomes" id="UP000002931"/>
    </source>
</evidence>